<organism evidence="1">
    <name type="scientific">Myoviridae sp. ctYzH9</name>
    <dbReference type="NCBI Taxonomy" id="2825126"/>
    <lineage>
        <taxon>Viruses</taxon>
        <taxon>Duplodnaviria</taxon>
        <taxon>Heunggongvirae</taxon>
        <taxon>Uroviricota</taxon>
        <taxon>Caudoviricetes</taxon>
    </lineage>
</organism>
<dbReference type="EMBL" id="BK015574">
    <property type="protein sequence ID" value="DAE14005.1"/>
    <property type="molecule type" value="Genomic_DNA"/>
</dbReference>
<sequence length="50" mass="5759">MRQNKRQDTTASAILQTFSNHPIKPFPSPVTSSIVFMLQITRLQPKRCLM</sequence>
<name>A0A8S5Q5N4_9CAUD</name>
<reference evidence="1" key="1">
    <citation type="journal article" date="2021" name="Proc. Natl. Acad. Sci. U.S.A.">
        <title>A Catalog of Tens of Thousands of Viruses from Human Metagenomes Reveals Hidden Associations with Chronic Diseases.</title>
        <authorList>
            <person name="Tisza M.J."/>
            <person name="Buck C.B."/>
        </authorList>
    </citation>
    <scope>NUCLEOTIDE SEQUENCE</scope>
    <source>
        <strain evidence="1">CtYzH9</strain>
    </source>
</reference>
<accession>A0A8S5Q5N4</accession>
<evidence type="ECO:0000313" key="1">
    <source>
        <dbReference type="EMBL" id="DAE14005.1"/>
    </source>
</evidence>
<protein>
    <submittedName>
        <fullName evidence="1">Uncharacterized protein</fullName>
    </submittedName>
</protein>
<proteinExistence type="predicted"/>